<organism evidence="1 2">
    <name type="scientific">Allacma fusca</name>
    <dbReference type="NCBI Taxonomy" id="39272"/>
    <lineage>
        <taxon>Eukaryota</taxon>
        <taxon>Metazoa</taxon>
        <taxon>Ecdysozoa</taxon>
        <taxon>Arthropoda</taxon>
        <taxon>Hexapoda</taxon>
        <taxon>Collembola</taxon>
        <taxon>Symphypleona</taxon>
        <taxon>Sminthuridae</taxon>
        <taxon>Allacma</taxon>
    </lineage>
</organism>
<reference evidence="1" key="1">
    <citation type="submission" date="2021-06" db="EMBL/GenBank/DDBJ databases">
        <authorList>
            <person name="Hodson N. C."/>
            <person name="Mongue J. A."/>
            <person name="Jaron S. K."/>
        </authorList>
    </citation>
    <scope>NUCLEOTIDE SEQUENCE</scope>
</reference>
<dbReference type="EMBL" id="CAJVCH010562653">
    <property type="protein sequence ID" value="CAG7831923.1"/>
    <property type="molecule type" value="Genomic_DNA"/>
</dbReference>
<proteinExistence type="predicted"/>
<keyword evidence="2" id="KW-1185">Reference proteome</keyword>
<dbReference type="Proteomes" id="UP000708208">
    <property type="component" value="Unassembled WGS sequence"/>
</dbReference>
<dbReference type="AlphaFoldDB" id="A0A8J2LHJ6"/>
<gene>
    <name evidence="1" type="ORF">AFUS01_LOCUS41641</name>
</gene>
<name>A0A8J2LHJ6_9HEXA</name>
<evidence type="ECO:0000313" key="2">
    <source>
        <dbReference type="Proteomes" id="UP000708208"/>
    </source>
</evidence>
<accession>A0A8J2LHJ6</accession>
<protein>
    <submittedName>
        <fullName evidence="1">Uncharacterized protein</fullName>
    </submittedName>
</protein>
<comment type="caution">
    <text evidence="1">The sequence shown here is derived from an EMBL/GenBank/DDBJ whole genome shotgun (WGS) entry which is preliminary data.</text>
</comment>
<sequence length="213" mass="24449">MDSQDTSGHLVLQAEFCLCNNKQHYFLSDPVIIFDCCCPEIVPSGSFSMKIPTKPPILHFKCPLSYEEIASTFQSDPSLKYFQNPENFVLDYESLNEPDEQPNVDISGAKYTFEGKECIEECINYHNMGYYPSDQNNGMDHFESTIDLELLEQITFEPETPPDFIHSLEMPESGPGNDEENVMKIMDFVFRDMDSNQLDHILKDLSLNEMTDL</sequence>
<evidence type="ECO:0000313" key="1">
    <source>
        <dbReference type="EMBL" id="CAG7831923.1"/>
    </source>
</evidence>